<organism evidence="4">
    <name type="scientific">Hydatigena taeniaeformis</name>
    <name type="common">Feline tapeworm</name>
    <name type="synonym">Taenia taeniaeformis</name>
    <dbReference type="NCBI Taxonomy" id="6205"/>
    <lineage>
        <taxon>Eukaryota</taxon>
        <taxon>Metazoa</taxon>
        <taxon>Spiralia</taxon>
        <taxon>Lophotrochozoa</taxon>
        <taxon>Platyhelminthes</taxon>
        <taxon>Cestoda</taxon>
        <taxon>Eucestoda</taxon>
        <taxon>Cyclophyllidea</taxon>
        <taxon>Taeniidae</taxon>
        <taxon>Hydatigera</taxon>
    </lineage>
</organism>
<dbReference type="WBParaSite" id="TTAC_0001017201-mRNA-1">
    <property type="protein sequence ID" value="TTAC_0001017201-mRNA-1"/>
    <property type="gene ID" value="TTAC_0001017201"/>
</dbReference>
<dbReference type="EMBL" id="UYWX01021364">
    <property type="protein sequence ID" value="VDM35137.1"/>
    <property type="molecule type" value="Genomic_DNA"/>
</dbReference>
<evidence type="ECO:0000313" key="4">
    <source>
        <dbReference type="WBParaSite" id="TTAC_0001017201-mRNA-1"/>
    </source>
</evidence>
<accession>A0A0R3X9E7</accession>
<keyword evidence="3" id="KW-1185">Reference proteome</keyword>
<proteinExistence type="predicted"/>
<evidence type="ECO:0000256" key="1">
    <source>
        <dbReference type="SAM" id="MobiDB-lite"/>
    </source>
</evidence>
<reference evidence="2 3" key="2">
    <citation type="submission" date="2018-11" db="EMBL/GenBank/DDBJ databases">
        <authorList>
            <consortium name="Pathogen Informatics"/>
        </authorList>
    </citation>
    <scope>NUCLEOTIDE SEQUENCE [LARGE SCALE GENOMIC DNA]</scope>
</reference>
<name>A0A0R3X9E7_HYDTA</name>
<dbReference type="AlphaFoldDB" id="A0A0R3X9E7"/>
<dbReference type="Proteomes" id="UP000274429">
    <property type="component" value="Unassembled WGS sequence"/>
</dbReference>
<reference evidence="4" key="1">
    <citation type="submission" date="2017-02" db="UniProtKB">
        <authorList>
            <consortium name="WormBaseParasite"/>
        </authorList>
    </citation>
    <scope>IDENTIFICATION</scope>
</reference>
<evidence type="ECO:0000313" key="3">
    <source>
        <dbReference type="Proteomes" id="UP000274429"/>
    </source>
</evidence>
<feature type="region of interest" description="Disordered" evidence="1">
    <location>
        <begin position="203"/>
        <end position="235"/>
    </location>
</feature>
<evidence type="ECO:0000313" key="2">
    <source>
        <dbReference type="EMBL" id="VDM35137.1"/>
    </source>
</evidence>
<protein>
    <submittedName>
        <fullName evidence="2 4">Uncharacterized protein</fullName>
    </submittedName>
</protein>
<gene>
    <name evidence="2" type="ORF">TTAC_LOCUS10157</name>
</gene>
<sequence length="485" mass="54262">MIVGVRSGDEASEESVPIPSTALKRLPLQHGTGGRYRLDLRQAPFRLFNNYLVPISNTEEATDALRAVAESITVLLQSIEASVPLEMQVTSISVRQRWFASFPPAKFTRPLPPAVYNVLQQHRDCLHPFLLSLQPPPRPRRSRHAPMANRNYLSRPAQRVWGTKSSPKSTLLSNVSQIELEMACVKAASGEMNEKLLAPDYTEAMEEGSRGTDETSEQEVEPSLGSDVDDMPTRIMKPSNCSSISDLIYELEDAASVAAEGEAEEGERMEEDEKAYRLRISRSRSRSVPAHLEDTTCGQMLKLTNPTIVASVSRSSSSPLLGCLFHHSLSPQSQIYERRSSSSRTYMKLSHPTLTGEDRLVLPRSSSCNDCNSRMIHRLPYRRIAVSDPEITCYRALYGLTVEQRPPPKSLHVSQSKGDLGLQEELNMRFQIFTFASIGRLQESANPRFVSRLRQRQEANASAVNQARNLICSSEDVIKTQFIIF</sequence>
<feature type="region of interest" description="Disordered" evidence="1">
    <location>
        <begin position="133"/>
        <end position="169"/>
    </location>
</feature>
<dbReference type="STRING" id="6205.A0A0R3X9E7"/>